<name>A0A7J8GM14_MOLMO</name>
<dbReference type="InParanoid" id="A0A7J8GM14"/>
<dbReference type="EMBL" id="JACASF010000009">
    <property type="protein sequence ID" value="KAF6460572.1"/>
    <property type="molecule type" value="Genomic_DNA"/>
</dbReference>
<gene>
    <name evidence="1" type="ORF">HJG59_011484</name>
</gene>
<protein>
    <submittedName>
        <fullName evidence="1">Uncharacterized protein</fullName>
    </submittedName>
</protein>
<keyword evidence="2" id="KW-1185">Reference proteome</keyword>
<comment type="caution">
    <text evidence="1">The sequence shown here is derived from an EMBL/GenBank/DDBJ whole genome shotgun (WGS) entry which is preliminary data.</text>
</comment>
<proteinExistence type="predicted"/>
<evidence type="ECO:0000313" key="2">
    <source>
        <dbReference type="Proteomes" id="UP000550707"/>
    </source>
</evidence>
<accession>A0A7J8GM14</accession>
<evidence type="ECO:0000313" key="1">
    <source>
        <dbReference type="EMBL" id="KAF6460572.1"/>
    </source>
</evidence>
<sequence length="154" mass="16960">MGPAGLSPEASPGLSSARRAPGPLFRSFLWVGPWRRKKHLCHCHRPSKQPLKDFLFIFNYAFFNISRGKVEEFPSIKKRKKEKENQQQGDKYVFNLPTEAGVQPRGISSAFVEGKDLKFGSTSPPFFPSPGETAGLFLSKGGVLAPGSPGHSRC</sequence>
<organism evidence="1 2">
    <name type="scientific">Molossus molossus</name>
    <name type="common">Pallas' mastiff bat</name>
    <name type="synonym">Vespertilio molossus</name>
    <dbReference type="NCBI Taxonomy" id="27622"/>
    <lineage>
        <taxon>Eukaryota</taxon>
        <taxon>Metazoa</taxon>
        <taxon>Chordata</taxon>
        <taxon>Craniata</taxon>
        <taxon>Vertebrata</taxon>
        <taxon>Euteleostomi</taxon>
        <taxon>Mammalia</taxon>
        <taxon>Eutheria</taxon>
        <taxon>Laurasiatheria</taxon>
        <taxon>Chiroptera</taxon>
        <taxon>Yangochiroptera</taxon>
        <taxon>Molossidae</taxon>
        <taxon>Molossus</taxon>
    </lineage>
</organism>
<dbReference type="Proteomes" id="UP000550707">
    <property type="component" value="Unassembled WGS sequence"/>
</dbReference>
<dbReference type="AlphaFoldDB" id="A0A7J8GM14"/>
<reference evidence="1 2" key="1">
    <citation type="journal article" date="2020" name="Nature">
        <title>Six reference-quality genomes reveal evolution of bat adaptations.</title>
        <authorList>
            <person name="Jebb D."/>
            <person name="Huang Z."/>
            <person name="Pippel M."/>
            <person name="Hughes G.M."/>
            <person name="Lavrichenko K."/>
            <person name="Devanna P."/>
            <person name="Winkler S."/>
            <person name="Jermiin L.S."/>
            <person name="Skirmuntt E.C."/>
            <person name="Katzourakis A."/>
            <person name="Burkitt-Gray L."/>
            <person name="Ray D.A."/>
            <person name="Sullivan K.A.M."/>
            <person name="Roscito J.G."/>
            <person name="Kirilenko B.M."/>
            <person name="Davalos L.M."/>
            <person name="Corthals A.P."/>
            <person name="Power M.L."/>
            <person name="Jones G."/>
            <person name="Ransome R.D."/>
            <person name="Dechmann D.K.N."/>
            <person name="Locatelli A.G."/>
            <person name="Puechmaille S.J."/>
            <person name="Fedrigo O."/>
            <person name="Jarvis E.D."/>
            <person name="Hiller M."/>
            <person name="Vernes S.C."/>
            <person name="Myers E.W."/>
            <person name="Teeling E.C."/>
        </authorList>
    </citation>
    <scope>NUCLEOTIDE SEQUENCE [LARGE SCALE GENOMIC DNA]</scope>
    <source>
        <strain evidence="1">MMolMol1</strain>
        <tissue evidence="1">Muscle</tissue>
    </source>
</reference>